<accession>A0A4R6RI69</accession>
<dbReference type="EMBL" id="SNXW01000002">
    <property type="protein sequence ID" value="TDP86080.1"/>
    <property type="molecule type" value="Genomic_DNA"/>
</dbReference>
<dbReference type="Proteomes" id="UP000294593">
    <property type="component" value="Unassembled WGS sequence"/>
</dbReference>
<dbReference type="AlphaFoldDB" id="A0A4R6RI69"/>
<dbReference type="InterPro" id="IPR029032">
    <property type="entry name" value="AhpD-like"/>
</dbReference>
<keyword evidence="4" id="KW-1185">Reference proteome</keyword>
<sequence>MTPFDHDLERGLRNRRSVLGDAWVDRSLSKANAFNADFQAFINRYAWHEVWGRPGLDHRTRRTLVLAITLALGRWEEFELHVRAALSGGDEASRLTVDEVKEVLIQSAIYAGVPAANTGHALALAILRELGEAPEHADLHARLAPALQPAAVPEIAHPGVGRSHFTATAPALHFTVRGAPLGHASHPAVTRTFVLCHGLGTDHMVWDALANALVAAWPGARVVCFDLRGHGLSDAPTSACTLADLVADAHHLLDALGAPAGTDTGTNKDTDTASGPITWIGHGLGGTIGQALAAQSPARLAALVLAHTPASTTPASLTPLTALTRDGAATDAATREAQADAVMAHWFSDDFRQAQAATVVRWRRRLLSAPLSGLALHPVAVAAAQTRPDTTALSALPTLVITGALDTDAPPTEARQHLLRHPGAALVLLPDAGHLGMLEQPALFQAAVLPWLTSLAQP</sequence>
<dbReference type="RefSeq" id="WP_133607205.1">
    <property type="nucleotide sequence ID" value="NZ_SNXW01000002.1"/>
</dbReference>
<dbReference type="SUPFAM" id="SSF53474">
    <property type="entry name" value="alpha/beta-Hydrolases"/>
    <property type="match status" value="1"/>
</dbReference>
<evidence type="ECO:0000313" key="3">
    <source>
        <dbReference type="EMBL" id="TDP86080.1"/>
    </source>
</evidence>
<dbReference type="Gene3D" id="1.20.1290.10">
    <property type="entry name" value="AhpD-like"/>
    <property type="match status" value="1"/>
</dbReference>
<dbReference type="PANTHER" id="PTHR43194">
    <property type="entry name" value="HYDROLASE ALPHA/BETA FOLD FAMILY"/>
    <property type="match status" value="1"/>
</dbReference>
<dbReference type="GO" id="GO:0051920">
    <property type="term" value="F:peroxiredoxin activity"/>
    <property type="evidence" value="ECO:0007669"/>
    <property type="project" value="InterPro"/>
</dbReference>
<dbReference type="Pfam" id="PF02627">
    <property type="entry name" value="CMD"/>
    <property type="match status" value="1"/>
</dbReference>
<dbReference type="InterPro" id="IPR000073">
    <property type="entry name" value="AB_hydrolase_1"/>
</dbReference>
<dbReference type="Pfam" id="PF12697">
    <property type="entry name" value="Abhydrolase_6"/>
    <property type="match status" value="1"/>
</dbReference>
<evidence type="ECO:0000259" key="2">
    <source>
        <dbReference type="Pfam" id="PF12697"/>
    </source>
</evidence>
<dbReference type="InterPro" id="IPR003779">
    <property type="entry name" value="CMD-like"/>
</dbReference>
<organism evidence="3 4">
    <name type="scientific">Aquabacterium commune</name>
    <dbReference type="NCBI Taxonomy" id="70586"/>
    <lineage>
        <taxon>Bacteria</taxon>
        <taxon>Pseudomonadati</taxon>
        <taxon>Pseudomonadota</taxon>
        <taxon>Betaproteobacteria</taxon>
        <taxon>Burkholderiales</taxon>
        <taxon>Aquabacterium</taxon>
    </lineage>
</organism>
<feature type="domain" description="AB hydrolase-1" evidence="2">
    <location>
        <begin position="193"/>
        <end position="444"/>
    </location>
</feature>
<protein>
    <submittedName>
        <fullName evidence="3">3-oxoadipate enol-lactonase</fullName>
    </submittedName>
</protein>
<dbReference type="InterPro" id="IPR050228">
    <property type="entry name" value="Carboxylesterase_BioH"/>
</dbReference>
<dbReference type="Gene3D" id="3.40.50.1820">
    <property type="entry name" value="alpha/beta hydrolase"/>
    <property type="match status" value="1"/>
</dbReference>
<dbReference type="OrthoDB" id="9793083at2"/>
<dbReference type="SUPFAM" id="SSF69118">
    <property type="entry name" value="AhpD-like"/>
    <property type="match status" value="1"/>
</dbReference>
<name>A0A4R6RI69_9BURK</name>
<evidence type="ECO:0000313" key="4">
    <source>
        <dbReference type="Proteomes" id="UP000294593"/>
    </source>
</evidence>
<gene>
    <name evidence="3" type="ORF">EV672_102431</name>
</gene>
<feature type="domain" description="Carboxymuconolactone decarboxylase-like" evidence="1">
    <location>
        <begin position="37"/>
        <end position="125"/>
    </location>
</feature>
<proteinExistence type="predicted"/>
<comment type="caution">
    <text evidence="3">The sequence shown here is derived from an EMBL/GenBank/DDBJ whole genome shotgun (WGS) entry which is preliminary data.</text>
</comment>
<dbReference type="InterPro" id="IPR029058">
    <property type="entry name" value="AB_hydrolase_fold"/>
</dbReference>
<dbReference type="PANTHER" id="PTHR43194:SF2">
    <property type="entry name" value="PEROXISOMAL MEMBRANE PROTEIN LPX1"/>
    <property type="match status" value="1"/>
</dbReference>
<evidence type="ECO:0000259" key="1">
    <source>
        <dbReference type="Pfam" id="PF02627"/>
    </source>
</evidence>
<reference evidence="3 4" key="1">
    <citation type="submission" date="2019-03" db="EMBL/GenBank/DDBJ databases">
        <title>Genomic Encyclopedia of Type Strains, Phase IV (KMG-IV): sequencing the most valuable type-strain genomes for metagenomic binning, comparative biology and taxonomic classification.</title>
        <authorList>
            <person name="Goeker M."/>
        </authorList>
    </citation>
    <scope>NUCLEOTIDE SEQUENCE [LARGE SCALE GENOMIC DNA]</scope>
    <source>
        <strain evidence="3 4">DSM 11901</strain>
    </source>
</reference>